<sequence length="37" mass="4498">MLRLCIHDYNRGDDSCQIAETEKERMRWQKQGMKTLL</sequence>
<evidence type="ECO:0000313" key="1">
    <source>
        <dbReference type="EMBL" id="WNV45577.1"/>
    </source>
</evidence>
<name>A0AB38Z442_9CAUD</name>
<reference evidence="1" key="1">
    <citation type="submission" date="2023-08" db="EMBL/GenBank/DDBJ databases">
        <authorList>
            <person name="Rotman E.R."/>
            <person name="Mimee M."/>
        </authorList>
    </citation>
    <scope>NUCLEOTIDE SEQUENCE</scope>
</reference>
<gene>
    <name evidence="1" type="ORF">FVZTVLPZ_CDS0080</name>
</gene>
<dbReference type="EMBL" id="OR472445">
    <property type="protein sequence ID" value="WNV45577.1"/>
    <property type="molecule type" value="Genomic_DNA"/>
</dbReference>
<organism evidence="1">
    <name type="scientific">Klebsiella phage vB_KpnM_Iguana_ER37</name>
    <dbReference type="NCBI Taxonomy" id="3076781"/>
    <lineage>
        <taxon>Viruses</taxon>
        <taxon>Duplodnaviria</taxon>
        <taxon>Heunggongvirae</taxon>
        <taxon>Uroviricota</taxon>
        <taxon>Caudoviricetes</taxon>
    </lineage>
</organism>
<protein>
    <submittedName>
        <fullName evidence="1">Uncharacterized protein</fullName>
    </submittedName>
</protein>
<proteinExistence type="predicted"/>
<accession>A0AB38Z442</accession>